<evidence type="ECO:0000256" key="2">
    <source>
        <dbReference type="ARBA" id="ARBA00022448"/>
    </source>
</evidence>
<evidence type="ECO:0000256" key="6">
    <source>
        <dbReference type="ARBA" id="ARBA00023065"/>
    </source>
</evidence>
<dbReference type="HOGENOM" id="CLU_008635_6_1_5"/>
<feature type="transmembrane region" description="Helical" evidence="8">
    <location>
        <begin position="379"/>
        <end position="405"/>
    </location>
</feature>
<dbReference type="eggNOG" id="COG0025">
    <property type="taxonomic scope" value="Bacteria"/>
</dbReference>
<feature type="transmembrane region" description="Helical" evidence="8">
    <location>
        <begin position="199"/>
        <end position="221"/>
    </location>
</feature>
<feature type="transmembrane region" description="Helical" evidence="8">
    <location>
        <begin position="32"/>
        <end position="49"/>
    </location>
</feature>
<evidence type="ECO:0000313" key="10">
    <source>
        <dbReference type="EMBL" id="EGF92623.1"/>
    </source>
</evidence>
<feature type="transmembrane region" description="Helical" evidence="8">
    <location>
        <begin position="255"/>
        <end position="271"/>
    </location>
</feature>
<keyword evidence="11" id="KW-1185">Reference proteome</keyword>
<evidence type="ECO:0000256" key="5">
    <source>
        <dbReference type="ARBA" id="ARBA00022989"/>
    </source>
</evidence>
<feature type="transmembrane region" description="Helical" evidence="8">
    <location>
        <begin position="98"/>
        <end position="131"/>
    </location>
</feature>
<dbReference type="Pfam" id="PF00999">
    <property type="entry name" value="Na_H_Exchanger"/>
    <property type="match status" value="1"/>
</dbReference>
<keyword evidence="6" id="KW-0406">Ion transport</keyword>
<dbReference type="Proteomes" id="UP000006512">
    <property type="component" value="Unassembled WGS sequence"/>
</dbReference>
<evidence type="ECO:0000313" key="11">
    <source>
        <dbReference type="Proteomes" id="UP000006512"/>
    </source>
</evidence>
<dbReference type="EMBL" id="GL883077">
    <property type="protein sequence ID" value="EGF92623.1"/>
    <property type="molecule type" value="Genomic_DNA"/>
</dbReference>
<keyword evidence="7 8" id="KW-0472">Membrane</keyword>
<proteinExistence type="predicted"/>
<evidence type="ECO:0000256" key="7">
    <source>
        <dbReference type="ARBA" id="ARBA00023136"/>
    </source>
</evidence>
<dbReference type="GO" id="GO:0005886">
    <property type="term" value="C:plasma membrane"/>
    <property type="evidence" value="ECO:0007669"/>
    <property type="project" value="UniProtKB-SubCell"/>
</dbReference>
<gene>
    <name evidence="10" type="ORF">ABI_10600</name>
</gene>
<evidence type="ECO:0000259" key="9">
    <source>
        <dbReference type="Pfam" id="PF00999"/>
    </source>
</evidence>
<feature type="transmembrane region" description="Helical" evidence="8">
    <location>
        <begin position="6"/>
        <end position="25"/>
    </location>
</feature>
<keyword evidence="4 8" id="KW-0812">Transmembrane</keyword>
<name>F4QH86_9CAUL</name>
<dbReference type="PANTHER" id="PTHR32507">
    <property type="entry name" value="NA(+)/H(+) ANTIPORTER 1"/>
    <property type="match status" value="1"/>
</dbReference>
<dbReference type="RefSeq" id="WP_006271803.1">
    <property type="nucleotide sequence ID" value="NZ_GL883077.1"/>
</dbReference>
<evidence type="ECO:0000256" key="1">
    <source>
        <dbReference type="ARBA" id="ARBA00004651"/>
    </source>
</evidence>
<feature type="transmembrane region" description="Helical" evidence="8">
    <location>
        <begin position="291"/>
        <end position="309"/>
    </location>
</feature>
<dbReference type="OrthoDB" id="9810860at2"/>
<dbReference type="PANTHER" id="PTHR32507:SF8">
    <property type="entry name" value="CNH1P"/>
    <property type="match status" value="1"/>
</dbReference>
<feature type="transmembrane region" description="Helical" evidence="8">
    <location>
        <begin position="69"/>
        <end position="86"/>
    </location>
</feature>
<feature type="transmembrane region" description="Helical" evidence="8">
    <location>
        <begin position="349"/>
        <end position="367"/>
    </location>
</feature>
<protein>
    <submittedName>
        <fullName evidence="10">Sodium/hydrogen exchanger family protein</fullName>
    </submittedName>
</protein>
<dbReference type="GO" id="GO:1902600">
    <property type="term" value="P:proton transmembrane transport"/>
    <property type="evidence" value="ECO:0007669"/>
    <property type="project" value="InterPro"/>
</dbReference>
<keyword evidence="2" id="KW-0813">Transport</keyword>
<sequence length="411" mass="44791">MDVYVIILVVLGVITLLTAWLPLVLKNLPLSLPIFCIGFGVVFAWLPLPEDAIFNPLEHRYVTERVTEFVVLIALMGAGLKLDRVVGWRSWNLTWRLLIIAMPLTIFAIAAVAHWLLGLSLAAALLLGAALAPTDPVLASDVQVGPPRSGEEDEVRFALTSEAGLNDGLSFPFVHLAIGLALWQAGQAFSFSDWVLVDVIWKLVAGVAAGWTIGWLLGLIIFKLPKRSQLSRTGDGFVALGATFLTYGVTELVHGYGFVAVFVAALALRSVERGHKYHDDLHNFTEQIERLMMMLVLFCFGLALAKGAIFTDLSWQVVLAAVVIVLLIRPAAAGLSLIGSGPVAAERAVIAFFGIRGLGSIYYLAYASGQADFDHVRTLWQTLFLVVLLSILIHGLSVTPVMQWLDRGRNR</sequence>
<dbReference type="InterPro" id="IPR006153">
    <property type="entry name" value="Cation/H_exchanger_TM"/>
</dbReference>
<evidence type="ECO:0000256" key="4">
    <source>
        <dbReference type="ARBA" id="ARBA00022692"/>
    </source>
</evidence>
<reference evidence="11" key="1">
    <citation type="submission" date="2011-03" db="EMBL/GenBank/DDBJ databases">
        <title>Draft genome sequence of Brevundimonas diminuta.</title>
        <authorList>
            <person name="Brown P.J.B."/>
            <person name="Buechlein A."/>
            <person name="Hemmerich C."/>
            <person name="Brun Y.V."/>
        </authorList>
    </citation>
    <scope>NUCLEOTIDE SEQUENCE [LARGE SCALE GENOMIC DNA]</scope>
    <source>
        <strain evidence="11">C19</strain>
    </source>
</reference>
<evidence type="ECO:0000256" key="8">
    <source>
        <dbReference type="SAM" id="Phobius"/>
    </source>
</evidence>
<feature type="transmembrane region" description="Helical" evidence="8">
    <location>
        <begin position="315"/>
        <end position="337"/>
    </location>
</feature>
<feature type="domain" description="Cation/H+ exchanger transmembrane" evidence="9">
    <location>
        <begin position="14"/>
        <end position="404"/>
    </location>
</feature>
<comment type="subcellular location">
    <subcellularLocation>
        <location evidence="1">Cell membrane</location>
        <topology evidence="1">Multi-pass membrane protein</topology>
    </subcellularLocation>
</comment>
<dbReference type="STRING" id="715226.ABI_10600"/>
<keyword evidence="5 8" id="KW-1133">Transmembrane helix</keyword>
<keyword evidence="3" id="KW-0050">Antiport</keyword>
<dbReference type="GO" id="GO:0015297">
    <property type="term" value="F:antiporter activity"/>
    <property type="evidence" value="ECO:0007669"/>
    <property type="project" value="UniProtKB-KW"/>
</dbReference>
<dbReference type="AlphaFoldDB" id="F4QH86"/>
<organism evidence="10 11">
    <name type="scientific">Asticcacaulis biprosthecium C19</name>
    <dbReference type="NCBI Taxonomy" id="715226"/>
    <lineage>
        <taxon>Bacteria</taxon>
        <taxon>Pseudomonadati</taxon>
        <taxon>Pseudomonadota</taxon>
        <taxon>Alphaproteobacteria</taxon>
        <taxon>Caulobacterales</taxon>
        <taxon>Caulobacteraceae</taxon>
        <taxon>Asticcacaulis</taxon>
    </lineage>
</organism>
<evidence type="ECO:0000256" key="3">
    <source>
        <dbReference type="ARBA" id="ARBA00022449"/>
    </source>
</evidence>
<accession>F4QH86</accession>